<dbReference type="GO" id="GO:0044281">
    <property type="term" value="P:small molecule metabolic process"/>
    <property type="evidence" value="ECO:0007669"/>
    <property type="project" value="UniProtKB-ARBA"/>
</dbReference>
<keyword evidence="3" id="KW-0460">Magnesium</keyword>
<dbReference type="GO" id="GO:0016787">
    <property type="term" value="F:hydrolase activity"/>
    <property type="evidence" value="ECO:0007669"/>
    <property type="project" value="UniProtKB-KW"/>
</dbReference>
<evidence type="ECO:0000313" key="5">
    <source>
        <dbReference type="Proteomes" id="UP000094849"/>
    </source>
</evidence>
<dbReference type="InterPro" id="IPR023214">
    <property type="entry name" value="HAD_sf"/>
</dbReference>
<comment type="cofactor">
    <cofactor evidence="1">
        <name>Mg(2+)</name>
        <dbReference type="ChEBI" id="CHEBI:18420"/>
    </cofactor>
</comment>
<dbReference type="SFLD" id="SFLDG01129">
    <property type="entry name" value="C1.5:_HAD__Beta-PGM__Phosphata"/>
    <property type="match status" value="1"/>
</dbReference>
<evidence type="ECO:0000256" key="1">
    <source>
        <dbReference type="ARBA" id="ARBA00001946"/>
    </source>
</evidence>
<dbReference type="InterPro" id="IPR006439">
    <property type="entry name" value="HAD-SF_hydro_IA"/>
</dbReference>
<evidence type="ECO:0000256" key="3">
    <source>
        <dbReference type="ARBA" id="ARBA00022842"/>
    </source>
</evidence>
<gene>
    <name evidence="4" type="ORF">A3196_06445</name>
</gene>
<keyword evidence="5" id="KW-1185">Reference proteome</keyword>
<name>A0A1E2UNZ6_9GAMM</name>
<accession>A0A1E2UNZ6</accession>
<evidence type="ECO:0008006" key="6">
    <source>
        <dbReference type="Google" id="ProtNLM"/>
    </source>
</evidence>
<dbReference type="STRING" id="1818881.A3196_06445"/>
<dbReference type="NCBIfam" id="TIGR01549">
    <property type="entry name" value="HAD-SF-IA-v1"/>
    <property type="match status" value="1"/>
</dbReference>
<dbReference type="SUPFAM" id="SSF56784">
    <property type="entry name" value="HAD-like"/>
    <property type="match status" value="1"/>
</dbReference>
<dbReference type="InterPro" id="IPR036412">
    <property type="entry name" value="HAD-like_sf"/>
</dbReference>
<dbReference type="RefSeq" id="WP_069024285.1">
    <property type="nucleotide sequence ID" value="NZ_LVJZ01000003.1"/>
</dbReference>
<reference evidence="4 5" key="1">
    <citation type="submission" date="2016-03" db="EMBL/GenBank/DDBJ databases">
        <title>Chemosynthetic sulphur-oxidizing symbionts of marine invertebrate animals are capable of nitrogen fixation.</title>
        <authorList>
            <person name="Petersen J.M."/>
            <person name="Kemper A."/>
            <person name="Gruber-Vodicka H."/>
            <person name="Cardini U."/>
            <person name="Geest Mvander."/>
            <person name="Kleiner M."/>
            <person name="Bulgheresi S."/>
            <person name="Fussmann M."/>
            <person name="Herbold C."/>
            <person name="Seah B.K.B."/>
            <person name="Antony C.Paul."/>
            <person name="Liu D."/>
            <person name="Belitz A."/>
            <person name="Weber M."/>
        </authorList>
    </citation>
    <scope>NUCLEOTIDE SEQUENCE [LARGE SCALE GENOMIC DNA]</scope>
    <source>
        <strain evidence="4">G_D</strain>
    </source>
</reference>
<dbReference type="Pfam" id="PF00702">
    <property type="entry name" value="Hydrolase"/>
    <property type="match status" value="1"/>
</dbReference>
<dbReference type="Proteomes" id="UP000094849">
    <property type="component" value="Unassembled WGS sequence"/>
</dbReference>
<dbReference type="InterPro" id="IPR051400">
    <property type="entry name" value="HAD-like_hydrolase"/>
</dbReference>
<evidence type="ECO:0000256" key="2">
    <source>
        <dbReference type="ARBA" id="ARBA00022801"/>
    </source>
</evidence>
<dbReference type="PANTHER" id="PTHR46470">
    <property type="entry name" value="N-ACYLNEURAMINATE-9-PHOSPHATASE"/>
    <property type="match status" value="1"/>
</dbReference>
<proteinExistence type="predicted"/>
<dbReference type="AlphaFoldDB" id="A0A1E2UNZ6"/>
<keyword evidence="2" id="KW-0378">Hydrolase</keyword>
<dbReference type="EMBL" id="LVJZ01000003">
    <property type="protein sequence ID" value="ODB96429.1"/>
    <property type="molecule type" value="Genomic_DNA"/>
</dbReference>
<dbReference type="Gene3D" id="3.40.50.1000">
    <property type="entry name" value="HAD superfamily/HAD-like"/>
    <property type="match status" value="1"/>
</dbReference>
<comment type="caution">
    <text evidence="4">The sequence shown here is derived from an EMBL/GenBank/DDBJ whole genome shotgun (WGS) entry which is preliminary data.</text>
</comment>
<dbReference type="SFLD" id="SFLDS00003">
    <property type="entry name" value="Haloacid_Dehalogenase"/>
    <property type="match status" value="1"/>
</dbReference>
<sequence length="228" mass="25464">MVFEAKKAILLDMNGTFMFDEDRFGSDEDYSEYYHGIGGKLGKRSINRLIAKTYAYLDARYPDERYRDNFPSVKEAISAVADSALSRSEIDRIISTFSFHEQGHIPDQYVEALLTLASRFTLAAVIDIWAPKERWLRTFSDRGVDDLFNAVSFSSDHGMVKPSPKPFKTTVQSLGYSEQDCLVIGDSVRRDLEAAIAAGVECVLVGGAHDSRAVACYPNLLAFKDDCC</sequence>
<evidence type="ECO:0000313" key="4">
    <source>
        <dbReference type="EMBL" id="ODB96429.1"/>
    </source>
</evidence>
<organism evidence="4 5">
    <name type="scientific">Candidatus Thiodiazotropha endoloripes</name>
    <dbReference type="NCBI Taxonomy" id="1818881"/>
    <lineage>
        <taxon>Bacteria</taxon>
        <taxon>Pseudomonadati</taxon>
        <taxon>Pseudomonadota</taxon>
        <taxon>Gammaproteobacteria</taxon>
        <taxon>Chromatiales</taxon>
        <taxon>Sedimenticolaceae</taxon>
        <taxon>Candidatus Thiodiazotropha</taxon>
    </lineage>
</organism>
<protein>
    <recommendedName>
        <fullName evidence="6">Haloacid dehalogenase</fullName>
    </recommendedName>
</protein>